<organism evidence="2">
    <name type="scientific">Rhizophora mucronata</name>
    <name type="common">Asiatic mangrove</name>
    <dbReference type="NCBI Taxonomy" id="61149"/>
    <lineage>
        <taxon>Eukaryota</taxon>
        <taxon>Viridiplantae</taxon>
        <taxon>Streptophyta</taxon>
        <taxon>Embryophyta</taxon>
        <taxon>Tracheophyta</taxon>
        <taxon>Spermatophyta</taxon>
        <taxon>Magnoliopsida</taxon>
        <taxon>eudicotyledons</taxon>
        <taxon>Gunneridae</taxon>
        <taxon>Pentapetalae</taxon>
        <taxon>rosids</taxon>
        <taxon>fabids</taxon>
        <taxon>Malpighiales</taxon>
        <taxon>Rhizophoraceae</taxon>
        <taxon>Rhizophora</taxon>
    </lineage>
</organism>
<reference evidence="2" key="1">
    <citation type="submission" date="2018-02" db="EMBL/GenBank/DDBJ databases">
        <title>Rhizophora mucronata_Transcriptome.</title>
        <authorList>
            <person name="Meera S.P."/>
            <person name="Sreeshan A."/>
            <person name="Augustine A."/>
        </authorList>
    </citation>
    <scope>NUCLEOTIDE SEQUENCE</scope>
    <source>
        <tissue evidence="2">Leaf</tissue>
    </source>
</reference>
<accession>A0A2P2NRN8</accession>
<feature type="region of interest" description="Disordered" evidence="1">
    <location>
        <begin position="1"/>
        <end position="25"/>
    </location>
</feature>
<sequence>MQTLRPSIDSNSRPASLSSPVMLTH</sequence>
<dbReference type="AlphaFoldDB" id="A0A2P2NRN8"/>
<evidence type="ECO:0000256" key="1">
    <source>
        <dbReference type="SAM" id="MobiDB-lite"/>
    </source>
</evidence>
<dbReference type="EMBL" id="GGEC01064587">
    <property type="protein sequence ID" value="MBX45071.1"/>
    <property type="molecule type" value="Transcribed_RNA"/>
</dbReference>
<proteinExistence type="predicted"/>
<name>A0A2P2NRN8_RHIMU</name>
<evidence type="ECO:0000313" key="2">
    <source>
        <dbReference type="EMBL" id="MBX45071.1"/>
    </source>
</evidence>
<protein>
    <submittedName>
        <fullName evidence="2">Uncharacterized protein</fullName>
    </submittedName>
</protein>